<feature type="signal peptide" evidence="1">
    <location>
        <begin position="1"/>
        <end position="20"/>
    </location>
</feature>
<accession>A0A2W7QJA5</accession>
<proteinExistence type="predicted"/>
<keyword evidence="1" id="KW-0732">Signal</keyword>
<dbReference type="Gene3D" id="3.30.310.70">
    <property type="entry name" value="TT1751-like domain"/>
    <property type="match status" value="1"/>
</dbReference>
<dbReference type="EMBL" id="QKZQ01000011">
    <property type="protein sequence ID" value="PZX41289.1"/>
    <property type="molecule type" value="Genomic_DNA"/>
</dbReference>
<gene>
    <name evidence="3" type="ORF">LY56_02492</name>
</gene>
<feature type="domain" description="DUF302" evidence="2">
    <location>
        <begin position="70"/>
        <end position="116"/>
    </location>
</feature>
<keyword evidence="4" id="KW-1185">Reference proteome</keyword>
<reference evidence="3 4" key="1">
    <citation type="submission" date="2018-06" db="EMBL/GenBank/DDBJ databases">
        <title>Genomic Encyclopedia of Archaeal and Bacterial Type Strains, Phase II (KMG-II): from individual species to whole genera.</title>
        <authorList>
            <person name="Goeker M."/>
        </authorList>
    </citation>
    <scope>NUCLEOTIDE SEQUENCE [LARGE SCALE GENOMIC DNA]</scope>
    <source>
        <strain evidence="3 4">DSM 13087</strain>
    </source>
</reference>
<dbReference type="OrthoDB" id="7363179at2"/>
<organism evidence="3 4">
    <name type="scientific">Roseinatronobacter thiooxidans</name>
    <dbReference type="NCBI Taxonomy" id="121821"/>
    <lineage>
        <taxon>Bacteria</taxon>
        <taxon>Pseudomonadati</taxon>
        <taxon>Pseudomonadota</taxon>
        <taxon>Alphaproteobacteria</taxon>
        <taxon>Rhodobacterales</taxon>
        <taxon>Paracoccaceae</taxon>
        <taxon>Roseinatronobacter</taxon>
    </lineage>
</organism>
<protein>
    <submittedName>
        <fullName evidence="3">Uncharacterized protein (DUF302 family)</fullName>
    </submittedName>
</protein>
<evidence type="ECO:0000313" key="4">
    <source>
        <dbReference type="Proteomes" id="UP000249364"/>
    </source>
</evidence>
<dbReference type="SUPFAM" id="SSF103247">
    <property type="entry name" value="TT1751-like"/>
    <property type="match status" value="1"/>
</dbReference>
<evidence type="ECO:0000256" key="1">
    <source>
        <dbReference type="SAM" id="SignalP"/>
    </source>
</evidence>
<dbReference type="RefSeq" id="WP_071468181.1">
    <property type="nucleotide sequence ID" value="NZ_MEHT01000001.1"/>
</dbReference>
<dbReference type="Proteomes" id="UP000249364">
    <property type="component" value="Unassembled WGS sequence"/>
</dbReference>
<dbReference type="InterPro" id="IPR005180">
    <property type="entry name" value="DUF302"/>
</dbReference>
<dbReference type="AlphaFoldDB" id="A0A2W7QJA5"/>
<dbReference type="InterPro" id="IPR035923">
    <property type="entry name" value="TT1751-like_sf"/>
</dbReference>
<feature type="chain" id="PRO_5016098440" evidence="1">
    <location>
        <begin position="21"/>
        <end position="147"/>
    </location>
</feature>
<dbReference type="Pfam" id="PF03625">
    <property type="entry name" value="DUF302"/>
    <property type="match status" value="1"/>
</dbReference>
<comment type="caution">
    <text evidence="3">The sequence shown here is derived from an EMBL/GenBank/DDBJ whole genome shotgun (WGS) entry which is preliminary data.</text>
</comment>
<dbReference type="STRING" id="121821.GCA_001870675_00001"/>
<evidence type="ECO:0000259" key="2">
    <source>
        <dbReference type="Pfam" id="PF03625"/>
    </source>
</evidence>
<sequence>MKNKVFAALAAMALATPALGDGFYTVDVDAEFEDVVFNVEMAITNQGLVIDDISYVGQMLERTKEDVGGGKDLFTDARIFSFCSASLSREVMEAKLRNIQFCPYNVYVYQSAEDGAPVVVGYREFNEPTMRSINYLLQQIVAEAAGN</sequence>
<name>A0A2W7QJA5_9RHOB</name>
<evidence type="ECO:0000313" key="3">
    <source>
        <dbReference type="EMBL" id="PZX41289.1"/>
    </source>
</evidence>